<name>A0AA39F3I6_MICHY</name>
<gene>
    <name evidence="4" type="ORF">PV327_008593</name>
</gene>
<feature type="transmembrane region" description="Helical" evidence="2">
    <location>
        <begin position="90"/>
        <end position="111"/>
    </location>
</feature>
<reference evidence="4" key="1">
    <citation type="journal article" date="2023" name="bioRxiv">
        <title>Scaffold-level genome assemblies of two parasitoid biocontrol wasps reveal the parthenogenesis mechanism and an associated novel virus.</title>
        <authorList>
            <person name="Inwood S."/>
            <person name="Skelly J."/>
            <person name="Guhlin J."/>
            <person name="Harrop T."/>
            <person name="Goldson S."/>
            <person name="Dearden P."/>
        </authorList>
    </citation>
    <scope>NUCLEOTIDE SEQUENCE</scope>
    <source>
        <strain evidence="4">Lincoln</strain>
        <tissue evidence="4">Whole body</tissue>
    </source>
</reference>
<keyword evidence="2" id="KW-0812">Transmembrane</keyword>
<reference evidence="4" key="2">
    <citation type="submission" date="2023-03" db="EMBL/GenBank/DDBJ databases">
        <authorList>
            <person name="Inwood S.N."/>
            <person name="Skelly J.G."/>
            <person name="Guhlin J."/>
            <person name="Harrop T.W.R."/>
            <person name="Goldson S.G."/>
            <person name="Dearden P.K."/>
        </authorList>
    </citation>
    <scope>NUCLEOTIDE SEQUENCE</scope>
    <source>
        <strain evidence="4">Lincoln</strain>
        <tissue evidence="4">Whole body</tissue>
    </source>
</reference>
<comment type="caution">
    <text evidence="4">The sequence shown here is derived from an EMBL/GenBank/DDBJ whole genome shotgun (WGS) entry which is preliminary data.</text>
</comment>
<dbReference type="EMBL" id="JAQQBR010001834">
    <property type="protein sequence ID" value="KAK0162241.1"/>
    <property type="molecule type" value="Genomic_DNA"/>
</dbReference>
<feature type="transmembrane region" description="Helical" evidence="2">
    <location>
        <begin position="52"/>
        <end position="78"/>
    </location>
</feature>
<feature type="chain" id="PRO_5041381369" evidence="3">
    <location>
        <begin position="23"/>
        <end position="452"/>
    </location>
</feature>
<keyword evidence="3" id="KW-0732">Signal</keyword>
<feature type="region of interest" description="Disordered" evidence="1">
    <location>
        <begin position="194"/>
        <end position="231"/>
    </location>
</feature>
<feature type="transmembrane region" description="Helical" evidence="2">
    <location>
        <begin position="123"/>
        <end position="142"/>
    </location>
</feature>
<feature type="compositionally biased region" description="Basic and acidic residues" evidence="1">
    <location>
        <begin position="213"/>
        <end position="222"/>
    </location>
</feature>
<dbReference type="AlphaFoldDB" id="A0AA39F3I6"/>
<keyword evidence="2" id="KW-0472">Membrane</keyword>
<evidence type="ECO:0000313" key="5">
    <source>
        <dbReference type="Proteomes" id="UP001168972"/>
    </source>
</evidence>
<keyword evidence="2" id="KW-1133">Transmembrane helix</keyword>
<keyword evidence="5" id="KW-1185">Reference proteome</keyword>
<feature type="compositionally biased region" description="Polar residues" evidence="1">
    <location>
        <begin position="203"/>
        <end position="212"/>
    </location>
</feature>
<proteinExistence type="predicted"/>
<evidence type="ECO:0000313" key="4">
    <source>
        <dbReference type="EMBL" id="KAK0162241.1"/>
    </source>
</evidence>
<evidence type="ECO:0000256" key="2">
    <source>
        <dbReference type="SAM" id="Phobius"/>
    </source>
</evidence>
<accession>A0AA39F3I6</accession>
<protein>
    <submittedName>
        <fullName evidence="4">Uncharacterized protein</fullName>
    </submittedName>
</protein>
<dbReference type="Proteomes" id="UP001168972">
    <property type="component" value="Unassembled WGS sequence"/>
</dbReference>
<sequence>MWNRKVFIRIIEVLLCIACVVALRVTEDESRRVISYLRYRSREWPLLNNVTWGTVGAALATATCGGYVIITVGLLVAAATGELRGRKTELCLLGLGVILFGIVGALTLASIENIPNDLVDNAAVLGALCLITALVFIADLLMTAPEHKTKQDGTQTVIVKDSVKPIPTLTSDMDTRILMTNENKNREEVNEAFEKVGDRRMTENNNLETTSPSRDDNNDRHATGQRPRTSDVGVVVEPTKDYDEGDIPFIDNERYQTKGGYVNGHHYRYDTDRYRDAETLVRNNFNDERNDGRIFYQGHDIIMRPSDEVDTPKFPNTRDTTNDTMFSKMLSPSVKIMKIDRDTEMNNFDNHGRYSDSSQYDNMPMRIAPGILKKGRDAYHASSMRNYRGTERNKDEIEMLEEWVGVLRKSTTGTQTTPALPSSPIDPGYVRHTANNWPHDFKSKTPGSSPNR</sequence>
<organism evidence="4 5">
    <name type="scientific">Microctonus hyperodae</name>
    <name type="common">Parasitoid wasp</name>
    <dbReference type="NCBI Taxonomy" id="165561"/>
    <lineage>
        <taxon>Eukaryota</taxon>
        <taxon>Metazoa</taxon>
        <taxon>Ecdysozoa</taxon>
        <taxon>Arthropoda</taxon>
        <taxon>Hexapoda</taxon>
        <taxon>Insecta</taxon>
        <taxon>Pterygota</taxon>
        <taxon>Neoptera</taxon>
        <taxon>Endopterygota</taxon>
        <taxon>Hymenoptera</taxon>
        <taxon>Apocrita</taxon>
        <taxon>Ichneumonoidea</taxon>
        <taxon>Braconidae</taxon>
        <taxon>Euphorinae</taxon>
        <taxon>Microctonus</taxon>
    </lineage>
</organism>
<feature type="region of interest" description="Disordered" evidence="1">
    <location>
        <begin position="410"/>
        <end position="429"/>
    </location>
</feature>
<feature type="signal peptide" evidence="3">
    <location>
        <begin position="1"/>
        <end position="22"/>
    </location>
</feature>
<feature type="compositionally biased region" description="Polar residues" evidence="1">
    <location>
        <begin position="410"/>
        <end position="420"/>
    </location>
</feature>
<evidence type="ECO:0000256" key="1">
    <source>
        <dbReference type="SAM" id="MobiDB-lite"/>
    </source>
</evidence>
<evidence type="ECO:0000256" key="3">
    <source>
        <dbReference type="SAM" id="SignalP"/>
    </source>
</evidence>